<keyword evidence="4" id="KW-1185">Reference proteome</keyword>
<evidence type="ECO:0000256" key="1">
    <source>
        <dbReference type="PROSITE-ProRule" id="PRU00182"/>
    </source>
</evidence>
<organism evidence="3 4">
    <name type="scientific">Aquimonas voraii</name>
    <dbReference type="NCBI Taxonomy" id="265719"/>
    <lineage>
        <taxon>Bacteria</taxon>
        <taxon>Pseudomonadati</taxon>
        <taxon>Pseudomonadota</taxon>
        <taxon>Gammaproteobacteria</taxon>
        <taxon>Lysobacterales</taxon>
        <taxon>Lysobacteraceae</taxon>
        <taxon>Aquimonas</taxon>
    </lineage>
</organism>
<dbReference type="RefSeq" id="WP_245679928.1">
    <property type="nucleotide sequence ID" value="NZ_FNAG01000001.1"/>
</dbReference>
<keyword evidence="1" id="KW-0694">RNA-binding</keyword>
<dbReference type="AlphaFoldDB" id="A0A1G6S596"/>
<keyword evidence="3" id="KW-0346">Stress response</keyword>
<dbReference type="CDD" id="cd00165">
    <property type="entry name" value="S4"/>
    <property type="match status" value="1"/>
</dbReference>
<reference evidence="3 4" key="1">
    <citation type="submission" date="2016-10" db="EMBL/GenBank/DDBJ databases">
        <authorList>
            <person name="de Groot N.N."/>
        </authorList>
    </citation>
    <scope>NUCLEOTIDE SEQUENCE [LARGE SCALE GENOMIC DNA]</scope>
    <source>
        <strain evidence="3 4">DSM 16957</strain>
    </source>
</reference>
<protein>
    <submittedName>
        <fullName evidence="3">Heat shock protein Hsp15</fullName>
    </submittedName>
</protein>
<accession>A0A1G6S596</accession>
<gene>
    <name evidence="3" type="ORF">SAMN04488509_101316</name>
</gene>
<evidence type="ECO:0000313" key="3">
    <source>
        <dbReference type="EMBL" id="SDD12070.1"/>
    </source>
</evidence>
<evidence type="ECO:0000259" key="2">
    <source>
        <dbReference type="SMART" id="SM00363"/>
    </source>
</evidence>
<dbReference type="EMBL" id="FNAG01000001">
    <property type="protein sequence ID" value="SDD12070.1"/>
    <property type="molecule type" value="Genomic_DNA"/>
</dbReference>
<dbReference type="GO" id="GO:0003723">
    <property type="term" value="F:RNA binding"/>
    <property type="evidence" value="ECO:0007669"/>
    <property type="project" value="UniProtKB-KW"/>
</dbReference>
<proteinExistence type="predicted"/>
<dbReference type="Pfam" id="PF01479">
    <property type="entry name" value="S4"/>
    <property type="match status" value="1"/>
</dbReference>
<dbReference type="PROSITE" id="PS50889">
    <property type="entry name" value="S4"/>
    <property type="match status" value="1"/>
</dbReference>
<evidence type="ECO:0000313" key="4">
    <source>
        <dbReference type="Proteomes" id="UP000199603"/>
    </source>
</evidence>
<dbReference type="Gene3D" id="3.10.290.10">
    <property type="entry name" value="RNA-binding S4 domain"/>
    <property type="match status" value="1"/>
</dbReference>
<dbReference type="SUPFAM" id="SSF55174">
    <property type="entry name" value="Alpha-L RNA-binding motif"/>
    <property type="match status" value="1"/>
</dbReference>
<dbReference type="SMART" id="SM00363">
    <property type="entry name" value="S4"/>
    <property type="match status" value="1"/>
</dbReference>
<dbReference type="STRING" id="265719.SAMN04488509_101316"/>
<dbReference type="InterPro" id="IPR002942">
    <property type="entry name" value="S4_RNA-bd"/>
</dbReference>
<dbReference type="Proteomes" id="UP000199603">
    <property type="component" value="Unassembled WGS sequence"/>
</dbReference>
<dbReference type="InterPro" id="IPR036986">
    <property type="entry name" value="S4_RNA-bd_sf"/>
</dbReference>
<name>A0A1G6S596_9GAMM</name>
<sequence length="139" mass="15302">MSGPGSTGSIEADSVRLDVWLWAARWFKTRALAKAQIEAHRIEVDGQPAKPSRGVRIGTRLAIERAGERYEVQVLGISDTRGPAPVAQALYLESEASKARRLEQAALRAAERAGYQAPETRPNKKARRLIRALGDIEML</sequence>
<feature type="domain" description="RNA-binding S4" evidence="2">
    <location>
        <begin position="15"/>
        <end position="77"/>
    </location>
</feature>